<evidence type="ECO:0000256" key="1">
    <source>
        <dbReference type="SAM" id="MobiDB-lite"/>
    </source>
</evidence>
<dbReference type="OrthoDB" id="3433125at2759"/>
<sequence>MDGRRKLNNFFEAADRDFFIPRGLFCLVITWNPAIDDPYVTCNMNQTIDTSMTMGGGRKIENLKHKFQKSNAESSAIPEFAPPEFPTLDKMHINPERKKRDTMKDKAKRKIEFAAGYRDKRAQARFNAEEPDCALNQGPEPEFTSRYPDPNHPASEGSPIALLSGGRVTEKQIFKYTATGFAYNKGKKAYAKHKKKRASRETLGNGVYPETESSSRSDGELKPKEGMSETVNEIANRLKKKVVYLIIVNMPSEEELQQARQMLEP</sequence>
<gene>
    <name evidence="2" type="ORF">PHISCL_00799</name>
</gene>
<proteinExistence type="predicted"/>
<comment type="caution">
    <text evidence="2">The sequence shown here is derived from an EMBL/GenBank/DDBJ whole genome shotgun (WGS) entry which is preliminary data.</text>
</comment>
<protein>
    <submittedName>
        <fullName evidence="2">Uncharacterized protein</fullName>
    </submittedName>
</protein>
<dbReference type="Proteomes" id="UP000266188">
    <property type="component" value="Unassembled WGS sequence"/>
</dbReference>
<dbReference type="PANTHER" id="PTHR38887:SF1">
    <property type="entry name" value="RAS MODIFICATION PROTEIN ERF4"/>
    <property type="match status" value="1"/>
</dbReference>
<evidence type="ECO:0000313" key="2">
    <source>
        <dbReference type="EMBL" id="RJE26887.1"/>
    </source>
</evidence>
<organism evidence="2 3">
    <name type="scientific">Aspergillus sclerotialis</name>
    <dbReference type="NCBI Taxonomy" id="2070753"/>
    <lineage>
        <taxon>Eukaryota</taxon>
        <taxon>Fungi</taxon>
        <taxon>Dikarya</taxon>
        <taxon>Ascomycota</taxon>
        <taxon>Pezizomycotina</taxon>
        <taxon>Eurotiomycetes</taxon>
        <taxon>Eurotiomycetidae</taxon>
        <taxon>Eurotiales</taxon>
        <taxon>Aspergillaceae</taxon>
        <taxon>Aspergillus</taxon>
        <taxon>Aspergillus subgen. Polypaecilum</taxon>
    </lineage>
</organism>
<accession>A0A3A2ZZT1</accession>
<feature type="region of interest" description="Disordered" evidence="1">
    <location>
        <begin position="191"/>
        <end position="228"/>
    </location>
</feature>
<feature type="region of interest" description="Disordered" evidence="1">
    <location>
        <begin position="125"/>
        <end position="157"/>
    </location>
</feature>
<dbReference type="InterPro" id="IPR053221">
    <property type="entry name" value="Burnettramic_acid_biosynth"/>
</dbReference>
<dbReference type="EMBL" id="MVGC01000013">
    <property type="protein sequence ID" value="RJE26887.1"/>
    <property type="molecule type" value="Genomic_DNA"/>
</dbReference>
<reference evidence="3" key="1">
    <citation type="submission" date="2017-02" db="EMBL/GenBank/DDBJ databases">
        <authorList>
            <person name="Tafer H."/>
            <person name="Lopandic K."/>
        </authorList>
    </citation>
    <scope>NUCLEOTIDE SEQUENCE [LARGE SCALE GENOMIC DNA]</scope>
    <source>
        <strain evidence="3">CBS 366.77</strain>
    </source>
</reference>
<evidence type="ECO:0000313" key="3">
    <source>
        <dbReference type="Proteomes" id="UP000266188"/>
    </source>
</evidence>
<name>A0A3A2ZZT1_9EURO</name>
<feature type="compositionally biased region" description="Basic and acidic residues" evidence="1">
    <location>
        <begin position="213"/>
        <end position="227"/>
    </location>
</feature>
<keyword evidence="3" id="KW-1185">Reference proteome</keyword>
<dbReference type="STRING" id="2070753.A0A3A2ZZT1"/>
<dbReference type="PANTHER" id="PTHR38887">
    <property type="entry name" value="CHROMOSOME 21, WHOLE GENOME SHOTGUN SEQUENCE"/>
    <property type="match status" value="1"/>
</dbReference>
<dbReference type="AlphaFoldDB" id="A0A3A2ZZT1"/>